<organism evidence="2 3">
    <name type="scientific">Sulfuricaulis limicola</name>
    <dbReference type="NCBI Taxonomy" id="1620215"/>
    <lineage>
        <taxon>Bacteria</taxon>
        <taxon>Pseudomonadati</taxon>
        <taxon>Pseudomonadota</taxon>
        <taxon>Gammaproteobacteria</taxon>
        <taxon>Acidiferrobacterales</taxon>
        <taxon>Acidiferrobacteraceae</taxon>
        <taxon>Sulfuricaulis</taxon>
    </lineage>
</organism>
<dbReference type="Gene3D" id="3.40.50.150">
    <property type="entry name" value="Vaccinia Virus protein VP39"/>
    <property type="match status" value="1"/>
</dbReference>
<dbReference type="GO" id="GO:0008168">
    <property type="term" value="F:methyltransferase activity"/>
    <property type="evidence" value="ECO:0007669"/>
    <property type="project" value="UniProtKB-KW"/>
</dbReference>
<evidence type="ECO:0000256" key="1">
    <source>
        <dbReference type="ARBA" id="ARBA00022428"/>
    </source>
</evidence>
<dbReference type="OrthoDB" id="9795634at2"/>
<dbReference type="EMBL" id="AP014879">
    <property type="protein sequence ID" value="BAV33640.1"/>
    <property type="molecule type" value="Genomic_DNA"/>
</dbReference>
<dbReference type="InterPro" id="IPR029063">
    <property type="entry name" value="SAM-dependent_MTases_sf"/>
</dbReference>
<dbReference type="InParanoid" id="A0A1B4XFQ9"/>
<dbReference type="GO" id="GO:0009234">
    <property type="term" value="P:menaquinone biosynthetic process"/>
    <property type="evidence" value="ECO:0007669"/>
    <property type="project" value="UniProtKB-KW"/>
</dbReference>
<accession>A0A1B4XFQ9</accession>
<gene>
    <name evidence="2" type="ORF">SCL_1329</name>
</gene>
<dbReference type="Proteomes" id="UP000243180">
    <property type="component" value="Chromosome"/>
</dbReference>
<dbReference type="InterPro" id="IPR004033">
    <property type="entry name" value="UbiE/COQ5_MeTrFase"/>
</dbReference>
<dbReference type="PROSITE" id="PS51608">
    <property type="entry name" value="SAM_MT_UBIE"/>
    <property type="match status" value="1"/>
</dbReference>
<protein>
    <submittedName>
        <fullName evidence="2">Methyltransferase type 11</fullName>
    </submittedName>
</protein>
<dbReference type="KEGG" id="slim:SCL_1329"/>
<keyword evidence="2" id="KW-0808">Transferase</keyword>
<keyword evidence="2" id="KW-0489">Methyltransferase</keyword>
<keyword evidence="3" id="KW-1185">Reference proteome</keyword>
<proteinExistence type="predicted"/>
<evidence type="ECO:0000313" key="3">
    <source>
        <dbReference type="Proteomes" id="UP000243180"/>
    </source>
</evidence>
<dbReference type="GO" id="GO:0032259">
    <property type="term" value="P:methylation"/>
    <property type="evidence" value="ECO:0007669"/>
    <property type="project" value="UniProtKB-KW"/>
</dbReference>
<dbReference type="PANTHER" id="PTHR43861">
    <property type="entry name" value="TRANS-ACONITATE 2-METHYLTRANSFERASE-RELATED"/>
    <property type="match status" value="1"/>
</dbReference>
<dbReference type="PANTHER" id="PTHR43861:SF1">
    <property type="entry name" value="TRANS-ACONITATE 2-METHYLTRANSFERASE"/>
    <property type="match status" value="1"/>
</dbReference>
<reference evidence="2 3" key="1">
    <citation type="submission" date="2015-05" db="EMBL/GenBank/DDBJ databases">
        <title>Complete genome sequence of a sulfur-oxidizing gammaproteobacterium strain HA5.</title>
        <authorList>
            <person name="Miura A."/>
            <person name="Kojima H."/>
            <person name="Fukui M."/>
        </authorList>
    </citation>
    <scope>NUCLEOTIDE SEQUENCE [LARGE SCALE GENOMIC DNA]</scope>
    <source>
        <strain evidence="2 3">HA5</strain>
    </source>
</reference>
<dbReference type="SUPFAM" id="SSF53335">
    <property type="entry name" value="S-adenosyl-L-methionine-dependent methyltransferases"/>
    <property type="match status" value="1"/>
</dbReference>
<dbReference type="CDD" id="cd02440">
    <property type="entry name" value="AdoMet_MTases"/>
    <property type="match status" value="1"/>
</dbReference>
<name>A0A1B4XFQ9_9GAMM</name>
<keyword evidence="1" id="KW-0474">Menaquinone biosynthesis</keyword>
<evidence type="ECO:0000313" key="2">
    <source>
        <dbReference type="EMBL" id="BAV33640.1"/>
    </source>
</evidence>
<dbReference type="Pfam" id="PF01209">
    <property type="entry name" value="Ubie_methyltran"/>
    <property type="match status" value="1"/>
</dbReference>
<sequence>MDMVEAKKNQHKSWTMVAPGWGKYDPQMRTWAQPVTDRMIALAAIREGSRVLDIACGAGEPALTIAERVGPGGAVLATDFVEEMIGYARSKAQARALSNIEFRCVDGEVIDAMKNSFDAVTMRWGLMFMPDPGKCMHCAYTALKPGGKAVISVWTEAANNPFVTVPLGVLKRHMDVPTPPPGAPGIFALANPDRLRSIFAEAGFRDVAIEQVQIPMADFPTGAEYDVFIRELAGPVASLYAQLPAETQERVKKEIAQEAEARSSKPGRVYLHGITHVAVGTK</sequence>
<dbReference type="AlphaFoldDB" id="A0A1B4XFQ9"/>